<dbReference type="InterPro" id="IPR027417">
    <property type="entry name" value="P-loop_NTPase"/>
</dbReference>
<dbReference type="SMART" id="SM00176">
    <property type="entry name" value="RAN"/>
    <property type="match status" value="1"/>
</dbReference>
<dbReference type="CDD" id="cd00154">
    <property type="entry name" value="Rab"/>
    <property type="match status" value="1"/>
</dbReference>
<dbReference type="PROSITE" id="PS51421">
    <property type="entry name" value="RAS"/>
    <property type="match status" value="1"/>
</dbReference>
<dbReference type="PRINTS" id="PR00449">
    <property type="entry name" value="RASTRNSFRMNG"/>
</dbReference>
<dbReference type="SMART" id="SM00175">
    <property type="entry name" value="RAB"/>
    <property type="match status" value="1"/>
</dbReference>
<accession>A0ABD0L7Q8</accession>
<keyword evidence="3" id="KW-0342">GTP-binding</keyword>
<dbReference type="Proteomes" id="UP001519460">
    <property type="component" value="Unassembled WGS sequence"/>
</dbReference>
<sequence length="219" mass="24194">MVKSRDKSTVSEYDYLIKFLLVGDSGTGKTALVQRFENDAFCEEQAPTIGVDFALKTITLAGSEDRVKIYLWDTAGQERYRSIITSYYRGAMGIFVVYDVTRPETADHVAYWVTQARTYANQDTAVMVLGNKADLKPGTDQSVASVDTICERAGLVADLAVDGCYDVSAKTGEGVERAMMDMADLLMMRLDHSGHELGHTNTVCLTEAVMGKQKRKRCC</sequence>
<comment type="caution">
    <text evidence="6">The sequence shown here is derived from an EMBL/GenBank/DDBJ whole genome shotgun (WGS) entry which is preliminary data.</text>
</comment>
<keyword evidence="5" id="KW-0636">Prenylation</keyword>
<keyword evidence="4" id="KW-0449">Lipoprotein</keyword>
<keyword evidence="2" id="KW-0547">Nucleotide-binding</keyword>
<dbReference type="FunFam" id="3.40.50.300:FF:001329">
    <property type="entry name" value="Small GTP-binding protein, putative"/>
    <property type="match status" value="1"/>
</dbReference>
<gene>
    <name evidence="6" type="ORF">BaRGS_00013585</name>
</gene>
<keyword evidence="7" id="KW-1185">Reference proteome</keyword>
<proteinExistence type="inferred from homology"/>
<evidence type="ECO:0000256" key="1">
    <source>
        <dbReference type="ARBA" id="ARBA00006270"/>
    </source>
</evidence>
<organism evidence="6 7">
    <name type="scientific">Batillaria attramentaria</name>
    <dbReference type="NCBI Taxonomy" id="370345"/>
    <lineage>
        <taxon>Eukaryota</taxon>
        <taxon>Metazoa</taxon>
        <taxon>Spiralia</taxon>
        <taxon>Lophotrochozoa</taxon>
        <taxon>Mollusca</taxon>
        <taxon>Gastropoda</taxon>
        <taxon>Caenogastropoda</taxon>
        <taxon>Sorbeoconcha</taxon>
        <taxon>Cerithioidea</taxon>
        <taxon>Batillariidae</taxon>
        <taxon>Batillaria</taxon>
    </lineage>
</organism>
<name>A0ABD0L7Q8_9CAEN</name>
<dbReference type="SMART" id="SM00174">
    <property type="entry name" value="RHO"/>
    <property type="match status" value="1"/>
</dbReference>
<evidence type="ECO:0000256" key="5">
    <source>
        <dbReference type="ARBA" id="ARBA00023289"/>
    </source>
</evidence>
<dbReference type="InterPro" id="IPR001806">
    <property type="entry name" value="Small_GTPase"/>
</dbReference>
<dbReference type="AlphaFoldDB" id="A0ABD0L7Q8"/>
<dbReference type="InterPro" id="IPR005225">
    <property type="entry name" value="Small_GTP-bd"/>
</dbReference>
<protein>
    <submittedName>
        <fullName evidence="6">Uncharacterized protein</fullName>
    </submittedName>
</protein>
<dbReference type="SMART" id="SM00173">
    <property type="entry name" value="RAS"/>
    <property type="match status" value="1"/>
</dbReference>
<evidence type="ECO:0000313" key="7">
    <source>
        <dbReference type="Proteomes" id="UP001519460"/>
    </source>
</evidence>
<evidence type="ECO:0000256" key="2">
    <source>
        <dbReference type="ARBA" id="ARBA00022741"/>
    </source>
</evidence>
<dbReference type="EMBL" id="JACVVK020000077">
    <property type="protein sequence ID" value="KAK7495175.1"/>
    <property type="molecule type" value="Genomic_DNA"/>
</dbReference>
<dbReference type="Gene3D" id="3.40.50.300">
    <property type="entry name" value="P-loop containing nucleotide triphosphate hydrolases"/>
    <property type="match status" value="1"/>
</dbReference>
<dbReference type="NCBIfam" id="TIGR00231">
    <property type="entry name" value="small_GTP"/>
    <property type="match status" value="1"/>
</dbReference>
<dbReference type="PANTHER" id="PTHR47980">
    <property type="entry name" value="LD44762P"/>
    <property type="match status" value="1"/>
</dbReference>
<dbReference type="InterPro" id="IPR050305">
    <property type="entry name" value="Small_GTPase_Rab"/>
</dbReference>
<reference evidence="6 7" key="1">
    <citation type="journal article" date="2023" name="Sci. Data">
        <title>Genome assembly of the Korean intertidal mud-creeper Batillaria attramentaria.</title>
        <authorList>
            <person name="Patra A.K."/>
            <person name="Ho P.T."/>
            <person name="Jun S."/>
            <person name="Lee S.J."/>
            <person name="Kim Y."/>
            <person name="Won Y.J."/>
        </authorList>
    </citation>
    <scope>NUCLEOTIDE SEQUENCE [LARGE SCALE GENOMIC DNA]</scope>
    <source>
        <strain evidence="6">Wonlab-2016</strain>
    </source>
</reference>
<dbReference type="Pfam" id="PF00071">
    <property type="entry name" value="Ras"/>
    <property type="match status" value="1"/>
</dbReference>
<dbReference type="SUPFAM" id="SSF52540">
    <property type="entry name" value="P-loop containing nucleoside triphosphate hydrolases"/>
    <property type="match status" value="1"/>
</dbReference>
<evidence type="ECO:0000256" key="3">
    <source>
        <dbReference type="ARBA" id="ARBA00023134"/>
    </source>
</evidence>
<dbReference type="GO" id="GO:0005525">
    <property type="term" value="F:GTP binding"/>
    <property type="evidence" value="ECO:0007669"/>
    <property type="project" value="UniProtKB-KW"/>
</dbReference>
<comment type="similarity">
    <text evidence="1">Belongs to the small GTPase superfamily. Rab family.</text>
</comment>
<evidence type="ECO:0000256" key="4">
    <source>
        <dbReference type="ARBA" id="ARBA00023288"/>
    </source>
</evidence>
<dbReference type="PROSITE" id="PS51419">
    <property type="entry name" value="RAB"/>
    <property type="match status" value="1"/>
</dbReference>
<evidence type="ECO:0000313" key="6">
    <source>
        <dbReference type="EMBL" id="KAK7495175.1"/>
    </source>
</evidence>